<proteinExistence type="predicted"/>
<comment type="caution">
    <text evidence="1">The sequence shown here is derived from an EMBL/GenBank/DDBJ whole genome shotgun (WGS) entry which is preliminary data.</text>
</comment>
<accession>A0ACB9NQZ6</accession>
<evidence type="ECO:0000313" key="2">
    <source>
        <dbReference type="Proteomes" id="UP001057402"/>
    </source>
</evidence>
<gene>
    <name evidence="1" type="ORF">MLD38_024078</name>
</gene>
<keyword evidence="2" id="KW-1185">Reference proteome</keyword>
<protein>
    <submittedName>
        <fullName evidence="1">Uncharacterized protein</fullName>
    </submittedName>
</protein>
<evidence type="ECO:0000313" key="1">
    <source>
        <dbReference type="EMBL" id="KAI4339103.1"/>
    </source>
</evidence>
<sequence>MVERKAMSKASPVLLVVILLGFCFALYNFLTMVMHHRAIKRWATNEKTDYLLTDPLVEMPHSLKRLKRPKARFHVALTATDAVYNKWQCRIKYYLYKRQKDLPGSEMGGFTRILHSGKPDNLMDEIPTVVVDPLPEGQDRVSCISYFECRLKALGNLYLERAHARAAIHNDNLPDAKLQDLQGHIRMNERRPWAFVQWLEKATIKGEYILMAEPDHVFVRRLPNLADDRYPASFPFSYIRPDQNEKIIGRYYPEEKGLVTNVDPSGNSSVIIKKDMLKVIAPTWMNASIKMKEDPETDKTFGWVLEMYAYSICSARGTTYSSQGLHVAALQPPWDLKTDNKFIVHYTPMDAITK</sequence>
<dbReference type="Proteomes" id="UP001057402">
    <property type="component" value="Chromosome 7"/>
</dbReference>
<name>A0ACB9NQZ6_9MYRT</name>
<reference evidence="2" key="1">
    <citation type="journal article" date="2023" name="Front. Plant Sci.">
        <title>Chromosomal-level genome assembly of Melastoma candidum provides insights into trichome evolution.</title>
        <authorList>
            <person name="Zhong Y."/>
            <person name="Wu W."/>
            <person name="Sun C."/>
            <person name="Zou P."/>
            <person name="Liu Y."/>
            <person name="Dai S."/>
            <person name="Zhou R."/>
        </authorList>
    </citation>
    <scope>NUCLEOTIDE SEQUENCE [LARGE SCALE GENOMIC DNA]</scope>
</reference>
<dbReference type="EMBL" id="CM042886">
    <property type="protein sequence ID" value="KAI4339103.1"/>
    <property type="molecule type" value="Genomic_DNA"/>
</dbReference>
<organism evidence="1 2">
    <name type="scientific">Melastoma candidum</name>
    <dbReference type="NCBI Taxonomy" id="119954"/>
    <lineage>
        <taxon>Eukaryota</taxon>
        <taxon>Viridiplantae</taxon>
        <taxon>Streptophyta</taxon>
        <taxon>Embryophyta</taxon>
        <taxon>Tracheophyta</taxon>
        <taxon>Spermatophyta</taxon>
        <taxon>Magnoliopsida</taxon>
        <taxon>eudicotyledons</taxon>
        <taxon>Gunneridae</taxon>
        <taxon>Pentapetalae</taxon>
        <taxon>rosids</taxon>
        <taxon>malvids</taxon>
        <taxon>Myrtales</taxon>
        <taxon>Melastomataceae</taxon>
        <taxon>Melastomatoideae</taxon>
        <taxon>Melastomateae</taxon>
        <taxon>Melastoma</taxon>
    </lineage>
</organism>